<dbReference type="OrthoDB" id="8061911at2759"/>
<accession>A0A6S7IIF5</accession>
<dbReference type="Gene3D" id="3.30.420.10">
    <property type="entry name" value="Ribonuclease H-like superfamily/Ribonuclease H"/>
    <property type="match status" value="1"/>
</dbReference>
<feature type="region of interest" description="Disordered" evidence="2">
    <location>
        <begin position="180"/>
        <end position="205"/>
    </location>
</feature>
<evidence type="ECO:0000256" key="2">
    <source>
        <dbReference type="SAM" id="MobiDB-lite"/>
    </source>
</evidence>
<evidence type="ECO:0000256" key="1">
    <source>
        <dbReference type="SAM" id="Coils"/>
    </source>
</evidence>
<dbReference type="InterPro" id="IPR001584">
    <property type="entry name" value="Integrase_cat-core"/>
</dbReference>
<feature type="coiled-coil region" evidence="1">
    <location>
        <begin position="230"/>
        <end position="272"/>
    </location>
</feature>
<dbReference type="GO" id="GO:0015074">
    <property type="term" value="P:DNA integration"/>
    <property type="evidence" value="ECO:0007669"/>
    <property type="project" value="InterPro"/>
</dbReference>
<dbReference type="InterPro" id="IPR036397">
    <property type="entry name" value="RNaseH_sf"/>
</dbReference>
<reference evidence="3" key="1">
    <citation type="submission" date="2020-04" db="EMBL/GenBank/DDBJ databases">
        <authorList>
            <person name="Alioto T."/>
            <person name="Alioto T."/>
            <person name="Gomez Garrido J."/>
        </authorList>
    </citation>
    <scope>NUCLEOTIDE SEQUENCE</scope>
    <source>
        <strain evidence="3">A484AB</strain>
    </source>
</reference>
<dbReference type="GO" id="GO:0003676">
    <property type="term" value="F:nucleic acid binding"/>
    <property type="evidence" value="ECO:0007669"/>
    <property type="project" value="InterPro"/>
</dbReference>
<dbReference type="InterPro" id="IPR040676">
    <property type="entry name" value="DUF5641"/>
</dbReference>
<protein>
    <submittedName>
        <fullName evidence="3">THAP domain-containing 2</fullName>
    </submittedName>
</protein>
<comment type="caution">
    <text evidence="3">The sequence shown here is derived from an EMBL/GenBank/DDBJ whole genome shotgun (WGS) entry which is preliminary data.</text>
</comment>
<dbReference type="InterPro" id="IPR012337">
    <property type="entry name" value="RNaseH-like_sf"/>
</dbReference>
<organism evidence="3 4">
    <name type="scientific">Paramuricea clavata</name>
    <name type="common">Red gorgonian</name>
    <name type="synonym">Violescent sea-whip</name>
    <dbReference type="NCBI Taxonomy" id="317549"/>
    <lineage>
        <taxon>Eukaryota</taxon>
        <taxon>Metazoa</taxon>
        <taxon>Cnidaria</taxon>
        <taxon>Anthozoa</taxon>
        <taxon>Octocorallia</taxon>
        <taxon>Malacalcyonacea</taxon>
        <taxon>Plexauridae</taxon>
        <taxon>Paramuricea</taxon>
    </lineage>
</organism>
<feature type="compositionally biased region" description="Low complexity" evidence="2">
    <location>
        <begin position="189"/>
        <end position="205"/>
    </location>
</feature>
<dbReference type="InterPro" id="IPR005312">
    <property type="entry name" value="DUF1759"/>
</dbReference>
<evidence type="ECO:0000313" key="4">
    <source>
        <dbReference type="Proteomes" id="UP001152795"/>
    </source>
</evidence>
<dbReference type="EMBL" id="CACRXK020005320">
    <property type="protein sequence ID" value="CAB4005811.1"/>
    <property type="molecule type" value="Genomic_DNA"/>
</dbReference>
<dbReference type="Pfam" id="PF03564">
    <property type="entry name" value="DUF1759"/>
    <property type="match status" value="1"/>
</dbReference>
<dbReference type="PANTHER" id="PTHR47331:SF1">
    <property type="entry name" value="GAG-LIKE PROTEIN"/>
    <property type="match status" value="1"/>
</dbReference>
<dbReference type="AlphaFoldDB" id="A0A6S7IIF5"/>
<sequence>MDEQRTSLEMYNNALGLGTHDGVQAVGTDELVNEQLRRARSGERDDVAQFGAVGQDVYQRDKRERRPNIRLDQDAVNAERMLKLQRSRSGHQGHLTELNNKISVLLYDTYNVDSVKELLELFNRQWERFNLVHNEVLLFADNDRSTVASAMHAYNEQFARKTELLNRVIQYLQSHDREKTIPDGLETRSNASLSSSNSLSSAKSIASSKSREMRLKREKAELYLKQLCDRQSVEKDVERRKLEMRQAIEQQKLEDKIEIAKLEERYAVEEERRLYADERLYEHADFNERTEAPKFEYRYASPVKFTSSGTKGQFHFDEPKQNAKTNPVIDISDRYTGSNTIQQLAEALANLSHTPPIEITKFTGDPKDYLRFVTRFRDQVLSQPIQESKKLRRLMQYLDGKAKEAVERYEGMGSGALLEALSVLKTRFGQPYMIVDAFIVSIVKGPSVMNGDGKSLQKLADKCQSVLKTLESMKSLNEINTDHMRKIVSRLPYYNQSRWKDRANVILRERGSPPNFRDLTEFLQKRAQSENNPLYGNLKDSEKDNANRMKKREEPISSFATQYGFKRPGSAYEKRALVCHVCRGDHNLQVCKKFLNMPTVERRKVVLESKLCFQCLSTGHYKRFCKESRCQVESCNRRHHELLHLASIKVEKSKVDEVTKRDATVQTNAANVVPQVSRGTTALPVVAVKVHGADGREITTYALLDQASEASFIHTSLAKKLNLKGSRGTLSVKSLTGTISIETEKVNVVLESANQASHGSRLLARDVIVTDSLDVQLKVAPTRDDVRAWKHLSDIDFPEVELEDILVLIGADNPEVFITHEIRAGGAEEPWGFKYKLGWALMGPTNRPQTSQVDVHLLQRTNADMEDIAFKNEVNRFFYEDGLGVVTSIKKAIWGCIFTCMTTRAIHLEVAPSLETDDFINVLRQFIARRGTPKEIRTDCGTNFRGADKELKSATKAWSEDRLEDQLSQRGIDWIFHPPNAPHFSGVWERLIRETKRALKAILKGALVTEHVLRTVFCEVESILNSRPLTRSSEDAADATAITPAHFLLQRPAVVVPIGDFNEDSIIGRRKWKQAQILSNHFWTRWVREYLTTLHLRQKWLKPQRDVRVGDLVLVHEKKIPRGLWPIAIVRRVFPGRDNRIRTVEIKTKDTVLTRPIVNISLLEQCDN</sequence>
<evidence type="ECO:0000313" key="3">
    <source>
        <dbReference type="EMBL" id="CAB4005811.1"/>
    </source>
</evidence>
<dbReference type="Proteomes" id="UP001152795">
    <property type="component" value="Unassembled WGS sequence"/>
</dbReference>
<name>A0A6S7IIF5_PARCT</name>
<dbReference type="PANTHER" id="PTHR47331">
    <property type="entry name" value="PHD-TYPE DOMAIN-CONTAINING PROTEIN"/>
    <property type="match status" value="1"/>
</dbReference>
<dbReference type="PROSITE" id="PS50994">
    <property type="entry name" value="INTEGRASE"/>
    <property type="match status" value="1"/>
</dbReference>
<dbReference type="SUPFAM" id="SSF53098">
    <property type="entry name" value="Ribonuclease H-like"/>
    <property type="match status" value="1"/>
</dbReference>
<proteinExistence type="predicted"/>
<dbReference type="Pfam" id="PF18701">
    <property type="entry name" value="DUF5641"/>
    <property type="match status" value="1"/>
</dbReference>
<gene>
    <name evidence="3" type="ORF">PACLA_8A078469</name>
</gene>
<keyword evidence="4" id="KW-1185">Reference proteome</keyword>
<keyword evidence="1" id="KW-0175">Coiled coil</keyword>